<dbReference type="InterPro" id="IPR001123">
    <property type="entry name" value="LeuE-type"/>
</dbReference>
<feature type="transmembrane region" description="Helical" evidence="6">
    <location>
        <begin position="181"/>
        <end position="203"/>
    </location>
</feature>
<evidence type="ECO:0000256" key="3">
    <source>
        <dbReference type="ARBA" id="ARBA00022692"/>
    </source>
</evidence>
<protein>
    <submittedName>
        <fullName evidence="7">LysE type translocator</fullName>
    </submittedName>
</protein>
<dbReference type="AlphaFoldDB" id="A0A1L7RLR4"/>
<sequence>MTLPQALAGFAAIVVVLTLVPGLDTAVVLRGALNHSRGYGLATVAGIFTGLVIWGAAAGAGATAVLAASRTAYRLLSLAGALYLACMGASMLLRSFHRASRGRPAIDLGTGAAQAETASAEAPLTTGAGAADAGGAPLWRGWLTGLATDLLNPKAGVFYLATIPQFMAVGVPPLLMGVLLAAVHGLCCVVWMGALAIGASWIAPRLESGAGAALERWTDRVTGGVLLGFGAKLAFDARV</sequence>
<feature type="transmembrane region" description="Helical" evidence="6">
    <location>
        <begin position="72"/>
        <end position="93"/>
    </location>
</feature>
<organism evidence="7">
    <name type="scientific">Actinomyces succiniciruminis</name>
    <dbReference type="NCBI Taxonomy" id="1522002"/>
    <lineage>
        <taxon>Bacteria</taxon>
        <taxon>Bacillati</taxon>
        <taxon>Actinomycetota</taxon>
        <taxon>Actinomycetes</taxon>
        <taxon>Actinomycetales</taxon>
        <taxon>Actinomycetaceae</taxon>
        <taxon>Actinomyces</taxon>
    </lineage>
</organism>
<gene>
    <name evidence="7" type="ORF">AAM4_1288</name>
</gene>
<feature type="transmembrane region" description="Helical" evidence="6">
    <location>
        <begin position="41"/>
        <end position="66"/>
    </location>
</feature>
<evidence type="ECO:0000256" key="4">
    <source>
        <dbReference type="ARBA" id="ARBA00022989"/>
    </source>
</evidence>
<dbReference type="Pfam" id="PF01810">
    <property type="entry name" value="LysE"/>
    <property type="match status" value="1"/>
</dbReference>
<dbReference type="GO" id="GO:0015171">
    <property type="term" value="F:amino acid transmembrane transporter activity"/>
    <property type="evidence" value="ECO:0007669"/>
    <property type="project" value="TreeGrafter"/>
</dbReference>
<feature type="transmembrane region" description="Helical" evidence="6">
    <location>
        <begin position="6"/>
        <end position="29"/>
    </location>
</feature>
<feature type="transmembrane region" description="Helical" evidence="6">
    <location>
        <begin position="157"/>
        <end position="175"/>
    </location>
</feature>
<keyword evidence="2" id="KW-1003">Cell membrane</keyword>
<comment type="subcellular location">
    <subcellularLocation>
        <location evidence="1">Cell membrane</location>
        <topology evidence="1">Multi-pass membrane protein</topology>
    </subcellularLocation>
</comment>
<dbReference type="GO" id="GO:0005886">
    <property type="term" value="C:plasma membrane"/>
    <property type="evidence" value="ECO:0007669"/>
    <property type="project" value="UniProtKB-SubCell"/>
</dbReference>
<dbReference type="EMBL" id="LK995496">
    <property type="protein sequence ID" value="CED91120.1"/>
    <property type="molecule type" value="Genomic_DNA"/>
</dbReference>
<evidence type="ECO:0000256" key="2">
    <source>
        <dbReference type="ARBA" id="ARBA00022475"/>
    </source>
</evidence>
<keyword evidence="5 6" id="KW-0472">Membrane</keyword>
<dbReference type="PANTHER" id="PTHR30086:SF20">
    <property type="entry name" value="ARGININE EXPORTER PROTEIN ARGO-RELATED"/>
    <property type="match status" value="1"/>
</dbReference>
<dbReference type="RefSeq" id="WP_210579887.1">
    <property type="nucleotide sequence ID" value="NZ_LK995496.1"/>
</dbReference>
<dbReference type="PANTHER" id="PTHR30086">
    <property type="entry name" value="ARGININE EXPORTER PROTEIN ARGO"/>
    <property type="match status" value="1"/>
</dbReference>
<keyword evidence="4 6" id="KW-1133">Transmembrane helix</keyword>
<evidence type="ECO:0000256" key="1">
    <source>
        <dbReference type="ARBA" id="ARBA00004651"/>
    </source>
</evidence>
<evidence type="ECO:0000313" key="7">
    <source>
        <dbReference type="EMBL" id="CED91120.1"/>
    </source>
</evidence>
<evidence type="ECO:0000256" key="6">
    <source>
        <dbReference type="SAM" id="Phobius"/>
    </source>
</evidence>
<keyword evidence="3 6" id="KW-0812">Transmembrane</keyword>
<reference evidence="7" key="1">
    <citation type="submission" date="2014-07" db="EMBL/GenBank/DDBJ databases">
        <authorList>
            <person name="Zhang J.E."/>
            <person name="Yang H."/>
            <person name="Guo J."/>
            <person name="Deng Z."/>
            <person name="Luo H."/>
            <person name="Luo M."/>
            <person name="Zhao B."/>
        </authorList>
    </citation>
    <scope>NUCLEOTIDE SEQUENCE</scope>
    <source>
        <strain evidence="7">AM4</strain>
    </source>
</reference>
<evidence type="ECO:0000256" key="5">
    <source>
        <dbReference type="ARBA" id="ARBA00023136"/>
    </source>
</evidence>
<accession>A0A1L7RLR4</accession>
<proteinExistence type="predicted"/>
<name>A0A1L7RLR4_9ACTO</name>